<keyword evidence="6 8" id="KW-0067">ATP-binding</keyword>
<sequence>MSVHQDELRSRVAVLQIPGLNCERETKAALSSVGLEAEIFRWNRPASELATFDAYVLPGGFSYQDRVRAGVVAAKAAVIDVIAEQAGKGKPVLGICNGAQILVESGLVPGIHPGHVEMALAPNERPGYYCNWVYVKVHKDDRETAFTSRFEEGEIFPVPMAHGEGRFTVRDHEQFEAWAEAGQVPLRYVTAQGDPARGFPANPNGSLLNAAGMTNPAGNVLAFMPHPERGAWLRQVPDTIFGPWGVKRREASRQRKLMDGPGPGLKIFQSLADYLQWDAVHAGEAR</sequence>
<dbReference type="PIRSF" id="PIRSF001586">
    <property type="entry name" value="FGAM_synth_I"/>
    <property type="match status" value="1"/>
</dbReference>
<dbReference type="HAMAP" id="MF_00421">
    <property type="entry name" value="PurQ"/>
    <property type="match status" value="1"/>
</dbReference>
<comment type="catalytic activity">
    <reaction evidence="8">
        <text>N(2)-formyl-N(1)-(5-phospho-beta-D-ribosyl)glycinamide + L-glutamine + ATP + H2O = 2-formamido-N(1)-(5-O-phospho-beta-D-ribosyl)acetamidine + L-glutamate + ADP + phosphate + H(+)</text>
        <dbReference type="Rhea" id="RHEA:17129"/>
        <dbReference type="ChEBI" id="CHEBI:15377"/>
        <dbReference type="ChEBI" id="CHEBI:15378"/>
        <dbReference type="ChEBI" id="CHEBI:29985"/>
        <dbReference type="ChEBI" id="CHEBI:30616"/>
        <dbReference type="ChEBI" id="CHEBI:43474"/>
        <dbReference type="ChEBI" id="CHEBI:58359"/>
        <dbReference type="ChEBI" id="CHEBI:147286"/>
        <dbReference type="ChEBI" id="CHEBI:147287"/>
        <dbReference type="ChEBI" id="CHEBI:456216"/>
        <dbReference type="EC" id="6.3.5.3"/>
    </reaction>
</comment>
<dbReference type="Pfam" id="PF13507">
    <property type="entry name" value="GATase_5"/>
    <property type="match status" value="1"/>
</dbReference>
<evidence type="ECO:0000313" key="10">
    <source>
        <dbReference type="Proteomes" id="UP000547674"/>
    </source>
</evidence>
<dbReference type="InterPro" id="IPR029062">
    <property type="entry name" value="Class_I_gatase-like"/>
</dbReference>
<dbReference type="Proteomes" id="UP000547674">
    <property type="component" value="Unassembled WGS sequence"/>
</dbReference>
<evidence type="ECO:0000256" key="2">
    <source>
        <dbReference type="ARBA" id="ARBA00022598"/>
    </source>
</evidence>
<evidence type="ECO:0000313" key="9">
    <source>
        <dbReference type="EMBL" id="NNF06904.1"/>
    </source>
</evidence>
<comment type="subunit">
    <text evidence="8">Part of the FGAM synthase complex composed of 1 PurL, 1 PurQ and 2 PurS subunits.</text>
</comment>
<dbReference type="Gene3D" id="3.40.50.880">
    <property type="match status" value="1"/>
</dbReference>
<dbReference type="PANTHER" id="PTHR47552:SF1">
    <property type="entry name" value="PHOSPHORIBOSYLFORMYLGLYCINAMIDINE SYNTHASE SUBUNIT PURQ"/>
    <property type="match status" value="1"/>
</dbReference>
<dbReference type="GO" id="GO:0006189">
    <property type="term" value="P:'de novo' IMP biosynthetic process"/>
    <property type="evidence" value="ECO:0007669"/>
    <property type="project" value="UniProtKB-UniRule"/>
</dbReference>
<dbReference type="SUPFAM" id="SSF52317">
    <property type="entry name" value="Class I glutamine amidotransferase-like"/>
    <property type="match status" value="1"/>
</dbReference>
<evidence type="ECO:0000256" key="4">
    <source>
        <dbReference type="ARBA" id="ARBA00022755"/>
    </source>
</evidence>
<gene>
    <name evidence="8 9" type="primary">purQ</name>
    <name evidence="9" type="ORF">HKN21_09095</name>
</gene>
<comment type="subcellular location">
    <subcellularLocation>
        <location evidence="8">Cytoplasm</location>
    </subcellularLocation>
</comment>
<comment type="function">
    <text evidence="8">Part of the phosphoribosylformylglycinamidine synthase complex involved in the purines biosynthetic pathway. Catalyzes the ATP-dependent conversion of formylglycinamide ribonucleotide (FGAR) and glutamine to yield formylglycinamidine ribonucleotide (FGAM) and glutamate. The FGAM synthase complex is composed of three subunits. PurQ produces an ammonia molecule by converting glutamine to glutamate. PurL transfers the ammonia molecule to FGAR to form FGAM in an ATP-dependent manner. PurS interacts with PurQ and PurL and is thought to assist in the transfer of the ammonia molecule from PurQ to PurL.</text>
</comment>
<evidence type="ECO:0000256" key="6">
    <source>
        <dbReference type="ARBA" id="ARBA00022840"/>
    </source>
</evidence>
<proteinExistence type="inferred from homology"/>
<dbReference type="SMART" id="SM01211">
    <property type="entry name" value="GATase_5"/>
    <property type="match status" value="1"/>
</dbReference>
<evidence type="ECO:0000256" key="1">
    <source>
        <dbReference type="ARBA" id="ARBA00022490"/>
    </source>
</evidence>
<keyword evidence="3 8" id="KW-0547">Nucleotide-binding</keyword>
<keyword evidence="7 8" id="KW-0315">Glutamine amidotransferase</keyword>
<dbReference type="InterPro" id="IPR010075">
    <property type="entry name" value="PRibForGlyAmidine_synth_PurQ"/>
</dbReference>
<keyword evidence="2 8" id="KW-0436">Ligase</keyword>
<dbReference type="GO" id="GO:0004642">
    <property type="term" value="F:phosphoribosylformylglycinamidine synthase activity"/>
    <property type="evidence" value="ECO:0007669"/>
    <property type="project" value="UniProtKB-UniRule"/>
</dbReference>
<name>A0A7Y2H2B2_UNCEI</name>
<keyword evidence="1 8" id="KW-0963">Cytoplasm</keyword>
<keyword evidence="5 8" id="KW-0378">Hydrolase</keyword>
<dbReference type="EC" id="3.5.1.2" evidence="8"/>
<protein>
    <recommendedName>
        <fullName evidence="8">Phosphoribosylformylglycinamidine synthase subunit PurQ</fullName>
        <shortName evidence="8">FGAM synthase</shortName>
        <ecNumber evidence="8">6.3.5.3</ecNumber>
    </recommendedName>
    <alternativeName>
        <fullName evidence="8">Formylglycinamide ribonucleotide amidotransferase subunit I</fullName>
        <shortName evidence="8">FGAR amidotransferase I</shortName>
        <shortName evidence="8">FGAR-AT I</shortName>
    </alternativeName>
    <alternativeName>
        <fullName evidence="8">Glutaminase PurQ</fullName>
        <ecNumber evidence="8">3.5.1.2</ecNumber>
    </alternativeName>
    <alternativeName>
        <fullName evidence="8">Phosphoribosylformylglycinamidine synthase subunit I</fullName>
    </alternativeName>
</protein>
<comment type="caution">
    <text evidence="9">The sequence shown here is derived from an EMBL/GenBank/DDBJ whole genome shotgun (WGS) entry which is preliminary data.</text>
</comment>
<dbReference type="PROSITE" id="PS51273">
    <property type="entry name" value="GATASE_TYPE_1"/>
    <property type="match status" value="1"/>
</dbReference>
<dbReference type="GO" id="GO:0005524">
    <property type="term" value="F:ATP binding"/>
    <property type="evidence" value="ECO:0007669"/>
    <property type="project" value="UniProtKB-KW"/>
</dbReference>
<dbReference type="GO" id="GO:0004359">
    <property type="term" value="F:glutaminase activity"/>
    <property type="evidence" value="ECO:0007669"/>
    <property type="project" value="UniProtKB-EC"/>
</dbReference>
<feature type="active site" evidence="8">
    <location>
        <position position="228"/>
    </location>
</feature>
<feature type="active site" evidence="8">
    <location>
        <position position="226"/>
    </location>
</feature>
<comment type="catalytic activity">
    <reaction evidence="8">
        <text>L-glutamine + H2O = L-glutamate + NH4(+)</text>
        <dbReference type="Rhea" id="RHEA:15889"/>
        <dbReference type="ChEBI" id="CHEBI:15377"/>
        <dbReference type="ChEBI" id="CHEBI:28938"/>
        <dbReference type="ChEBI" id="CHEBI:29985"/>
        <dbReference type="ChEBI" id="CHEBI:58359"/>
        <dbReference type="EC" id="3.5.1.2"/>
    </reaction>
</comment>
<feature type="active site" description="Nucleophile" evidence="8">
    <location>
        <position position="96"/>
    </location>
</feature>
<dbReference type="NCBIfam" id="TIGR01737">
    <property type="entry name" value="FGAM_synth_I"/>
    <property type="match status" value="1"/>
</dbReference>
<evidence type="ECO:0000256" key="7">
    <source>
        <dbReference type="ARBA" id="ARBA00022962"/>
    </source>
</evidence>
<dbReference type="UniPathway" id="UPA00074">
    <property type="reaction ID" value="UER00128"/>
</dbReference>
<comment type="pathway">
    <text evidence="8">Purine metabolism; IMP biosynthesis via de novo pathway; 5-amino-1-(5-phospho-D-ribosyl)imidazole from N(2)-formyl-N(1)-(5-phospho-D-ribosyl)glycinamide: step 1/2.</text>
</comment>
<dbReference type="EMBL" id="JABDJR010000361">
    <property type="protein sequence ID" value="NNF06904.1"/>
    <property type="molecule type" value="Genomic_DNA"/>
</dbReference>
<dbReference type="EC" id="6.3.5.3" evidence="8"/>
<keyword evidence="4 8" id="KW-0658">Purine biosynthesis</keyword>
<evidence type="ECO:0000256" key="8">
    <source>
        <dbReference type="HAMAP-Rule" id="MF_00421"/>
    </source>
</evidence>
<evidence type="ECO:0000256" key="5">
    <source>
        <dbReference type="ARBA" id="ARBA00022801"/>
    </source>
</evidence>
<organism evidence="9 10">
    <name type="scientific">Eiseniibacteriota bacterium</name>
    <dbReference type="NCBI Taxonomy" id="2212470"/>
    <lineage>
        <taxon>Bacteria</taxon>
        <taxon>Candidatus Eiseniibacteriota</taxon>
    </lineage>
</organism>
<dbReference type="AlphaFoldDB" id="A0A7Y2H2B2"/>
<dbReference type="PANTHER" id="PTHR47552">
    <property type="entry name" value="PHOSPHORIBOSYLFORMYLGLYCINAMIDINE SYNTHASE SUBUNIT PURQ"/>
    <property type="match status" value="1"/>
</dbReference>
<evidence type="ECO:0000256" key="3">
    <source>
        <dbReference type="ARBA" id="ARBA00022741"/>
    </source>
</evidence>
<dbReference type="GO" id="GO:0005737">
    <property type="term" value="C:cytoplasm"/>
    <property type="evidence" value="ECO:0007669"/>
    <property type="project" value="UniProtKB-SubCell"/>
</dbReference>
<reference evidence="9 10" key="1">
    <citation type="submission" date="2020-03" db="EMBL/GenBank/DDBJ databases">
        <title>Metabolic flexibility allows generalist bacteria to become dominant in a frequently disturbed ecosystem.</title>
        <authorList>
            <person name="Chen Y.-J."/>
            <person name="Leung P.M."/>
            <person name="Bay S.K."/>
            <person name="Hugenholtz P."/>
            <person name="Kessler A.J."/>
            <person name="Shelley G."/>
            <person name="Waite D.W."/>
            <person name="Cook P.L."/>
            <person name="Greening C."/>
        </authorList>
    </citation>
    <scope>NUCLEOTIDE SEQUENCE [LARGE SCALE GENOMIC DNA]</scope>
    <source>
        <strain evidence="9">SS_bin_28</strain>
    </source>
</reference>
<accession>A0A7Y2H2B2</accession>